<comment type="subcellular location">
    <subcellularLocation>
        <location evidence="1">Membrane</location>
        <topology evidence="1">Single-pass membrane protein</topology>
    </subcellularLocation>
</comment>
<reference evidence="18" key="1">
    <citation type="submission" date="2016-06" db="EMBL/GenBank/DDBJ databases">
        <title>Parallel loss of symbiosis genes in relatives of nitrogen-fixing non-legume Parasponia.</title>
        <authorList>
            <person name="Van Velzen R."/>
            <person name="Holmer R."/>
            <person name="Bu F."/>
            <person name="Rutten L."/>
            <person name="Van Zeijl A."/>
            <person name="Liu W."/>
            <person name="Santuari L."/>
            <person name="Cao Q."/>
            <person name="Sharma T."/>
            <person name="Shen D."/>
            <person name="Roswanjaya Y."/>
            <person name="Wardhani T."/>
            <person name="Kalhor M.S."/>
            <person name="Jansen J."/>
            <person name="Van den Hoogen J."/>
            <person name="Gungor B."/>
            <person name="Hartog M."/>
            <person name="Hontelez J."/>
            <person name="Verver J."/>
            <person name="Yang W.-C."/>
            <person name="Schijlen E."/>
            <person name="Repin R."/>
            <person name="Schilthuizen M."/>
            <person name="Schranz E."/>
            <person name="Heidstra R."/>
            <person name="Miyata K."/>
            <person name="Fedorova E."/>
            <person name="Kohlen W."/>
            <person name="Bisseling T."/>
            <person name="Smit S."/>
            <person name="Geurts R."/>
        </authorList>
    </citation>
    <scope>NUCLEOTIDE SEQUENCE [LARGE SCALE GENOMIC DNA]</scope>
    <source>
        <strain evidence="18">cv. RG33-2</strain>
    </source>
</reference>
<dbReference type="FunFam" id="3.30.200.20:FF:000512">
    <property type="entry name" value="Receptor-like protein kinase HSL1"/>
    <property type="match status" value="1"/>
</dbReference>
<dbReference type="InterPro" id="IPR017441">
    <property type="entry name" value="Protein_kinase_ATP_BS"/>
</dbReference>
<evidence type="ECO:0000256" key="5">
    <source>
        <dbReference type="ARBA" id="ARBA00022692"/>
    </source>
</evidence>
<keyword evidence="6" id="KW-0677">Repeat</keyword>
<dbReference type="GO" id="GO:0016020">
    <property type="term" value="C:membrane"/>
    <property type="evidence" value="ECO:0007669"/>
    <property type="project" value="UniProtKB-SubCell"/>
</dbReference>
<evidence type="ECO:0000256" key="3">
    <source>
        <dbReference type="ARBA" id="ARBA00022614"/>
    </source>
</evidence>
<evidence type="ECO:0000256" key="13">
    <source>
        <dbReference type="PROSITE-ProRule" id="PRU10141"/>
    </source>
</evidence>
<dbReference type="InterPro" id="IPR001611">
    <property type="entry name" value="Leu-rich_rpt"/>
</dbReference>
<organism evidence="17 18">
    <name type="scientific">Trema orientale</name>
    <name type="common">Charcoal tree</name>
    <name type="synonym">Celtis orientalis</name>
    <dbReference type="NCBI Taxonomy" id="63057"/>
    <lineage>
        <taxon>Eukaryota</taxon>
        <taxon>Viridiplantae</taxon>
        <taxon>Streptophyta</taxon>
        <taxon>Embryophyta</taxon>
        <taxon>Tracheophyta</taxon>
        <taxon>Spermatophyta</taxon>
        <taxon>Magnoliopsida</taxon>
        <taxon>eudicotyledons</taxon>
        <taxon>Gunneridae</taxon>
        <taxon>Pentapetalae</taxon>
        <taxon>rosids</taxon>
        <taxon>fabids</taxon>
        <taxon>Rosales</taxon>
        <taxon>Cannabaceae</taxon>
        <taxon>Trema</taxon>
    </lineage>
</organism>
<evidence type="ECO:0000256" key="2">
    <source>
        <dbReference type="ARBA" id="ARBA00008684"/>
    </source>
</evidence>
<sequence length="1027" mass="113317">MRKLNQNSISYSVPLHTFLFLLFISHGVSQSLQEQEQSVLLKLKQYWGNLSYMSQWIPSTNSSSHCSWPGINCTSSSVTGLSLQNINITNEVPTFICDLKNLTVIDLEYNYIPGEFPTALYNCPKLEDLDLSNNYFVGTLPSDIDRLVQLRSLNLGGNNFSGNIPAAIGRLQELRTLILGANFLNGTLPPEIGNLSNLEMLWLSNNEFSSGLPSNYTQLKKLRNLWLTNSNLIGEIPESIGDMEAMEYLDLSGNNLSGKIPDGLFTLKNLSIVYLYRNSLSGEIPQVVEALNLSIIDLSENNLTGRIPTDFEKLNQLTGLALFINQLSGDIPEGIGRLPALVDFKLYTNNLSGVLPPDLGKNLKLKTFEVSSNRLSGNLPEHLCDGGNLVGVVASDNNLTGELPQGLGNCSALLMVKVENNRLSGNLPSGLWTSLNLTILMLSHNSFTGVLPEKTAWNLSRLEISDNKFTGNIPTGVSAWRNLVVFEASNNLLTGTIPKELTTLPVLTTLLLDHNQLTGNLPSDIVSWKFLNTLNVSRNQLSGQIPVELAFLPTLTYLDLSENQFSGQIPTQLGLLRLNSLNLSSNELTGAIPWEFENAVYANSFLDNPGLCASTNSLQLTLCSSQPRKRDKISTPYIALIITLSAAVFMLVVSFSFFIIRGHCGKNGSDSKWKLTSFQRVEFTESKIVSGLKDNNLIGAGGSGKVYCVPVNRLGDVVAVKRIWNSKKVEDKLEQEFLSEVKILSLIRHSNIVKLMCCISSESSKLLVYEYMENCSLDRWLHNKNRQPIDSAPGSVHHVVLDWPKRLQIAIGAAQGLAYMHHDCSPPVIHRDIKSSNILLDSEFKPKIADFGLAKLLLVKQGELATMSTVAGSFGYMAPEYAQTTRVNEKIDVFSFGVVLLELATGREANNGDDEHSSLSDWARRHVQEGKPIAEALDPEIREPCHVDEMCCIFVLGIKCTERSPSKRPSMKDVAQILVRCARPLMGYSEKLAGIEYDVAPLLNNSKRESALEVEDDDDDAIFVSNV</sequence>
<keyword evidence="18" id="KW-1185">Reference proteome</keyword>
<evidence type="ECO:0000256" key="7">
    <source>
        <dbReference type="ARBA" id="ARBA00022741"/>
    </source>
</evidence>
<dbReference type="SMART" id="SM00369">
    <property type="entry name" value="LRR_TYP"/>
    <property type="match status" value="7"/>
</dbReference>
<keyword evidence="4" id="KW-0808">Transferase</keyword>
<comment type="similarity">
    <text evidence="2">Belongs to the protein kinase superfamily. Ser/Thr protein kinase family.</text>
</comment>
<evidence type="ECO:0000256" key="9">
    <source>
        <dbReference type="ARBA" id="ARBA00022840"/>
    </source>
</evidence>
<comment type="caution">
    <text evidence="17">The sequence shown here is derived from an EMBL/GenBank/DDBJ whole genome shotgun (WGS) entry which is preliminary data.</text>
</comment>
<dbReference type="PROSITE" id="PS00108">
    <property type="entry name" value="PROTEIN_KINASE_ST"/>
    <property type="match status" value="1"/>
</dbReference>
<dbReference type="Pfam" id="PF13855">
    <property type="entry name" value="LRR_8"/>
    <property type="match status" value="1"/>
</dbReference>
<dbReference type="InterPro" id="IPR013210">
    <property type="entry name" value="LRR_N_plant-typ"/>
</dbReference>
<dbReference type="SUPFAM" id="SSF56112">
    <property type="entry name" value="Protein kinase-like (PK-like)"/>
    <property type="match status" value="1"/>
</dbReference>
<feature type="signal peptide" evidence="15">
    <location>
        <begin position="1"/>
        <end position="30"/>
    </location>
</feature>
<evidence type="ECO:0000256" key="15">
    <source>
        <dbReference type="SAM" id="SignalP"/>
    </source>
</evidence>
<keyword evidence="7 13" id="KW-0547">Nucleotide-binding</keyword>
<dbReference type="Pfam" id="PF08263">
    <property type="entry name" value="LRRNT_2"/>
    <property type="match status" value="1"/>
</dbReference>
<keyword evidence="15" id="KW-0732">Signal</keyword>
<evidence type="ECO:0000256" key="10">
    <source>
        <dbReference type="ARBA" id="ARBA00022989"/>
    </source>
</evidence>
<dbReference type="InterPro" id="IPR008271">
    <property type="entry name" value="Ser/Thr_kinase_AS"/>
</dbReference>
<keyword evidence="3" id="KW-0433">Leucine-rich repeat</keyword>
<dbReference type="CDD" id="cd14066">
    <property type="entry name" value="STKc_IRAK"/>
    <property type="match status" value="1"/>
</dbReference>
<keyword evidence="9 13" id="KW-0067">ATP-binding</keyword>
<dbReference type="GO" id="GO:0005524">
    <property type="term" value="F:ATP binding"/>
    <property type="evidence" value="ECO:0007669"/>
    <property type="project" value="UniProtKB-UniRule"/>
</dbReference>
<dbReference type="PROSITE" id="PS50011">
    <property type="entry name" value="PROTEIN_KINASE_DOM"/>
    <property type="match status" value="1"/>
</dbReference>
<dbReference type="PANTHER" id="PTHR48056">
    <property type="entry name" value="LRR RECEPTOR-LIKE SERINE/THREONINE-PROTEIN KINASE-RELATED"/>
    <property type="match status" value="1"/>
</dbReference>
<evidence type="ECO:0000256" key="8">
    <source>
        <dbReference type="ARBA" id="ARBA00022777"/>
    </source>
</evidence>
<dbReference type="SMART" id="SM00220">
    <property type="entry name" value="S_TKc"/>
    <property type="match status" value="1"/>
</dbReference>
<dbReference type="Pfam" id="PF00560">
    <property type="entry name" value="LRR_1"/>
    <property type="match status" value="7"/>
</dbReference>
<dbReference type="Gene3D" id="1.10.510.10">
    <property type="entry name" value="Transferase(Phosphotransferase) domain 1"/>
    <property type="match status" value="1"/>
</dbReference>
<evidence type="ECO:0000313" key="18">
    <source>
        <dbReference type="Proteomes" id="UP000237000"/>
    </source>
</evidence>
<keyword evidence="8 17" id="KW-0418">Kinase</keyword>
<dbReference type="InterPro" id="IPR003591">
    <property type="entry name" value="Leu-rich_rpt_typical-subtyp"/>
</dbReference>
<dbReference type="FunFam" id="3.80.10.10:FF:000824">
    <property type="entry name" value="Receptor-like protein kinase HSL1 isoform A"/>
    <property type="match status" value="1"/>
</dbReference>
<dbReference type="SUPFAM" id="SSF52047">
    <property type="entry name" value="RNI-like"/>
    <property type="match status" value="1"/>
</dbReference>
<evidence type="ECO:0000256" key="6">
    <source>
        <dbReference type="ARBA" id="ARBA00022737"/>
    </source>
</evidence>
<evidence type="ECO:0000256" key="11">
    <source>
        <dbReference type="ARBA" id="ARBA00023136"/>
    </source>
</evidence>
<dbReference type="STRING" id="63057.A0A2P5FRX0"/>
<evidence type="ECO:0000259" key="16">
    <source>
        <dbReference type="PROSITE" id="PS50011"/>
    </source>
</evidence>
<dbReference type="InterPro" id="IPR032675">
    <property type="entry name" value="LRR_dom_sf"/>
</dbReference>
<evidence type="ECO:0000256" key="1">
    <source>
        <dbReference type="ARBA" id="ARBA00004167"/>
    </source>
</evidence>
<dbReference type="InParanoid" id="A0A2P5FRX0"/>
<dbReference type="EMBL" id="JXTC01000012">
    <property type="protein sequence ID" value="POO00543.1"/>
    <property type="molecule type" value="Genomic_DNA"/>
</dbReference>
<dbReference type="PANTHER" id="PTHR48056:SF29">
    <property type="entry name" value="RECEPTOR-LIKE PROTEIN KINASE HSL1"/>
    <property type="match status" value="1"/>
</dbReference>
<keyword evidence="17" id="KW-0723">Serine/threonine-protein kinase</keyword>
<evidence type="ECO:0000256" key="12">
    <source>
        <dbReference type="ARBA" id="ARBA00023180"/>
    </source>
</evidence>
<dbReference type="OrthoDB" id="676979at2759"/>
<keyword evidence="10 14" id="KW-1133">Transmembrane helix</keyword>
<keyword evidence="11 14" id="KW-0472">Membrane</keyword>
<dbReference type="GO" id="GO:0004674">
    <property type="term" value="F:protein serine/threonine kinase activity"/>
    <property type="evidence" value="ECO:0007669"/>
    <property type="project" value="UniProtKB-KW"/>
</dbReference>
<dbReference type="FunFam" id="1.10.510.10:FF:000714">
    <property type="entry name" value="Kinase family with leucine-rich repeat domain-containing protein"/>
    <property type="match status" value="1"/>
</dbReference>
<feature type="domain" description="Protein kinase" evidence="16">
    <location>
        <begin position="692"/>
        <end position="986"/>
    </location>
</feature>
<evidence type="ECO:0000313" key="17">
    <source>
        <dbReference type="EMBL" id="POO00543.1"/>
    </source>
</evidence>
<feature type="transmembrane region" description="Helical" evidence="14">
    <location>
        <begin position="637"/>
        <end position="660"/>
    </location>
</feature>
<dbReference type="Pfam" id="PF00069">
    <property type="entry name" value="Pkinase"/>
    <property type="match status" value="1"/>
</dbReference>
<evidence type="ECO:0000256" key="14">
    <source>
        <dbReference type="SAM" id="Phobius"/>
    </source>
</evidence>
<dbReference type="AlphaFoldDB" id="A0A2P5FRX0"/>
<keyword evidence="12" id="KW-0325">Glycoprotein</keyword>
<dbReference type="Proteomes" id="UP000237000">
    <property type="component" value="Unassembled WGS sequence"/>
</dbReference>
<dbReference type="InterPro" id="IPR000719">
    <property type="entry name" value="Prot_kinase_dom"/>
</dbReference>
<dbReference type="SUPFAM" id="SSF52058">
    <property type="entry name" value="L domain-like"/>
    <property type="match status" value="1"/>
</dbReference>
<protein>
    <submittedName>
        <fullName evidence="17">Serine/threonine protein kinase</fullName>
    </submittedName>
</protein>
<dbReference type="FunFam" id="3.80.10.10:FF:000221">
    <property type="entry name" value="Leucine-rich repeat receptor-like protein kinase PXL1"/>
    <property type="match status" value="1"/>
</dbReference>
<keyword evidence="5 14" id="KW-0812">Transmembrane</keyword>
<dbReference type="PROSITE" id="PS00107">
    <property type="entry name" value="PROTEIN_KINASE_ATP"/>
    <property type="match status" value="1"/>
</dbReference>
<evidence type="ECO:0000256" key="4">
    <source>
        <dbReference type="ARBA" id="ARBA00022679"/>
    </source>
</evidence>
<feature type="chain" id="PRO_5015151131" evidence="15">
    <location>
        <begin position="31"/>
        <end position="1027"/>
    </location>
</feature>
<dbReference type="InterPro" id="IPR011009">
    <property type="entry name" value="Kinase-like_dom_sf"/>
</dbReference>
<proteinExistence type="inferred from homology"/>
<dbReference type="Gene3D" id="3.30.200.20">
    <property type="entry name" value="Phosphorylase Kinase, domain 1"/>
    <property type="match status" value="1"/>
</dbReference>
<dbReference type="InterPro" id="IPR050647">
    <property type="entry name" value="Plant_LRR-RLKs"/>
</dbReference>
<gene>
    <name evidence="17" type="ORF">TorRG33x02_036170</name>
</gene>
<dbReference type="Gene3D" id="3.80.10.10">
    <property type="entry name" value="Ribonuclease Inhibitor"/>
    <property type="match status" value="5"/>
</dbReference>
<dbReference type="FunFam" id="3.80.10.10:FF:001670">
    <property type="entry name" value="Putative leucine-rich repeat receptor-like protein kinase family protein"/>
    <property type="match status" value="1"/>
</dbReference>
<dbReference type="GO" id="GO:0033612">
    <property type="term" value="F:receptor serine/threonine kinase binding"/>
    <property type="evidence" value="ECO:0007669"/>
    <property type="project" value="TreeGrafter"/>
</dbReference>
<name>A0A2P5FRX0_TREOI</name>
<feature type="binding site" evidence="13">
    <location>
        <position position="721"/>
    </location>
    <ligand>
        <name>ATP</name>
        <dbReference type="ChEBI" id="CHEBI:30616"/>
    </ligand>
</feature>
<accession>A0A2P5FRX0</accession>
<dbReference type="FunFam" id="3.80.10.10:FF:000095">
    <property type="entry name" value="LRR receptor-like serine/threonine-protein kinase GSO1"/>
    <property type="match status" value="1"/>
</dbReference>